<accession>A0ABP8R7V9</accession>
<dbReference type="InterPro" id="IPR024078">
    <property type="entry name" value="LmbE-like_dom_sf"/>
</dbReference>
<dbReference type="InterPro" id="IPR003737">
    <property type="entry name" value="GlcNAc_PI_deacetylase-related"/>
</dbReference>
<protein>
    <submittedName>
        <fullName evidence="3">PIG-L family deacetylase</fullName>
    </submittedName>
</protein>
<evidence type="ECO:0000256" key="1">
    <source>
        <dbReference type="ARBA" id="ARBA00022833"/>
    </source>
</evidence>
<dbReference type="Gene3D" id="3.40.50.10320">
    <property type="entry name" value="LmbE-like"/>
    <property type="match status" value="1"/>
</dbReference>
<evidence type="ECO:0000313" key="3">
    <source>
        <dbReference type="EMBL" id="GAA4520170.1"/>
    </source>
</evidence>
<dbReference type="Pfam" id="PF02585">
    <property type="entry name" value="PIG-L"/>
    <property type="match status" value="1"/>
</dbReference>
<feature type="region of interest" description="Disordered" evidence="2">
    <location>
        <begin position="1"/>
        <end position="29"/>
    </location>
</feature>
<keyword evidence="4" id="KW-1185">Reference proteome</keyword>
<dbReference type="PANTHER" id="PTHR12993:SF29">
    <property type="entry name" value="BLR3841 PROTEIN"/>
    <property type="match status" value="1"/>
</dbReference>
<evidence type="ECO:0000313" key="4">
    <source>
        <dbReference type="Proteomes" id="UP001500503"/>
    </source>
</evidence>
<comment type="caution">
    <text evidence="3">The sequence shown here is derived from an EMBL/GenBank/DDBJ whole genome shotgun (WGS) entry which is preliminary data.</text>
</comment>
<dbReference type="SUPFAM" id="SSF102588">
    <property type="entry name" value="LmbE-like"/>
    <property type="match status" value="1"/>
</dbReference>
<gene>
    <name evidence="3" type="ORF">GCM10023191_096700</name>
</gene>
<keyword evidence="1" id="KW-0862">Zinc</keyword>
<dbReference type="PANTHER" id="PTHR12993">
    <property type="entry name" value="N-ACETYLGLUCOSAMINYL-PHOSPHATIDYLINOSITOL DE-N-ACETYLASE-RELATED"/>
    <property type="match status" value="1"/>
</dbReference>
<organism evidence="3 4">
    <name type="scientific">Actinoallomurus oryzae</name>
    <dbReference type="NCBI Taxonomy" id="502180"/>
    <lineage>
        <taxon>Bacteria</taxon>
        <taxon>Bacillati</taxon>
        <taxon>Actinomycetota</taxon>
        <taxon>Actinomycetes</taxon>
        <taxon>Streptosporangiales</taxon>
        <taxon>Thermomonosporaceae</taxon>
        <taxon>Actinoallomurus</taxon>
    </lineage>
</organism>
<proteinExistence type="predicted"/>
<reference evidence="4" key="1">
    <citation type="journal article" date="2019" name="Int. J. Syst. Evol. Microbiol.">
        <title>The Global Catalogue of Microorganisms (GCM) 10K type strain sequencing project: providing services to taxonomists for standard genome sequencing and annotation.</title>
        <authorList>
            <consortium name="The Broad Institute Genomics Platform"/>
            <consortium name="The Broad Institute Genome Sequencing Center for Infectious Disease"/>
            <person name="Wu L."/>
            <person name="Ma J."/>
        </authorList>
    </citation>
    <scope>NUCLEOTIDE SEQUENCE [LARGE SCALE GENOMIC DNA]</scope>
    <source>
        <strain evidence="4">JCM 17933</strain>
    </source>
</reference>
<evidence type="ECO:0000256" key="2">
    <source>
        <dbReference type="SAM" id="MobiDB-lite"/>
    </source>
</evidence>
<name>A0ABP8R7V9_9ACTN</name>
<dbReference type="EMBL" id="BAABHF010000065">
    <property type="protein sequence ID" value="GAA4520170.1"/>
    <property type="molecule type" value="Genomic_DNA"/>
</dbReference>
<dbReference type="RefSeq" id="WP_345475398.1">
    <property type="nucleotide sequence ID" value="NZ_BAABHF010000065.1"/>
</dbReference>
<dbReference type="Proteomes" id="UP001500503">
    <property type="component" value="Unassembled WGS sequence"/>
</dbReference>
<sequence length="247" mass="26628">MSPEPAPLAPDAGETAPAEPNPIDAPGTTEHEWRAWDGLPALPVLDTTAWRSVVVVAAHPDDEVLGAGGLMSLLAARGVRLRLVAVTDGEASHPAVPPGEIAARRIAESAAALRHIGACETVRLGLPDSGVRDEELRRLLPDLVAGFDACLAPWEKDVHPDHEAVGRAALACGGQVWRFPIWTWHWARPGDPRLPWDRAVRVPLSPEARERKEAAIGCFASQLEGPEPILPPGVVDHFARPWEVLFR</sequence>